<keyword evidence="2" id="KW-1185">Reference proteome</keyword>
<keyword evidence="1" id="KW-0808">Transferase</keyword>
<name>A0A6G7YN38_9SPHN</name>
<sequence>MSSPSYRDLIKDPIFAVSTPRSGSTLLFETLAKARGLFTPGGESHSRIEKVANFHPAARNWTSNRLTQDDATNSNVEQLAELFYRDLREAEGELPEGAVRMLEKTPKNSLRIPFFSAAWPSATFVYLYRDPRATLASMAEAWATGRFTTYPQLPGWTGLPWSLLLVPGWRDLIGKPLMEVVAAQWARTTEIILDDLANQSNVVAIAYDDLIADPNGLLSRLTSRLGIDWDVRLPDELPYSKMTYSKPSAEKWRRLEDKISAVLPIVAAADERARRFSDEVGLRV</sequence>
<organism evidence="1 2">
    <name type="scientific">Sphingomonas piscis</name>
    <dbReference type="NCBI Taxonomy" id="2714943"/>
    <lineage>
        <taxon>Bacteria</taxon>
        <taxon>Pseudomonadati</taxon>
        <taxon>Pseudomonadota</taxon>
        <taxon>Alphaproteobacteria</taxon>
        <taxon>Sphingomonadales</taxon>
        <taxon>Sphingomonadaceae</taxon>
        <taxon>Sphingomonas</taxon>
    </lineage>
</organism>
<dbReference type="AlphaFoldDB" id="A0A6G7YN38"/>
<dbReference type="RefSeq" id="WP_166410545.1">
    <property type="nucleotide sequence ID" value="NZ_CP049869.1"/>
</dbReference>
<evidence type="ECO:0000313" key="2">
    <source>
        <dbReference type="Proteomes" id="UP000503222"/>
    </source>
</evidence>
<dbReference type="SUPFAM" id="SSF52540">
    <property type="entry name" value="P-loop containing nucleoside triphosphate hydrolases"/>
    <property type="match status" value="1"/>
</dbReference>
<gene>
    <name evidence="1" type="ORF">G7077_03720</name>
</gene>
<dbReference type="Pfam" id="PF13469">
    <property type="entry name" value="Sulfotransfer_3"/>
    <property type="match status" value="1"/>
</dbReference>
<dbReference type="InterPro" id="IPR027417">
    <property type="entry name" value="P-loop_NTPase"/>
</dbReference>
<protein>
    <submittedName>
        <fullName evidence="1">Sulfotransferase</fullName>
    </submittedName>
</protein>
<dbReference type="KEGG" id="spii:G7077_03720"/>
<dbReference type="EMBL" id="CP049869">
    <property type="protein sequence ID" value="QIK78152.1"/>
    <property type="molecule type" value="Genomic_DNA"/>
</dbReference>
<evidence type="ECO:0000313" key="1">
    <source>
        <dbReference type="EMBL" id="QIK78152.1"/>
    </source>
</evidence>
<accession>A0A6G7YN38</accession>
<dbReference type="Gene3D" id="3.40.50.300">
    <property type="entry name" value="P-loop containing nucleotide triphosphate hydrolases"/>
    <property type="match status" value="1"/>
</dbReference>
<reference evidence="1 2" key="1">
    <citation type="submission" date="2020-03" db="EMBL/GenBank/DDBJ databases">
        <title>Sphingomonas sp. nov., isolated from fish.</title>
        <authorList>
            <person name="Hyun D.-W."/>
            <person name="Bae J.-W."/>
        </authorList>
    </citation>
    <scope>NUCLEOTIDE SEQUENCE [LARGE SCALE GENOMIC DNA]</scope>
    <source>
        <strain evidence="1 2">HDW15B</strain>
    </source>
</reference>
<dbReference type="Proteomes" id="UP000503222">
    <property type="component" value="Chromosome"/>
</dbReference>
<dbReference type="GO" id="GO:0016740">
    <property type="term" value="F:transferase activity"/>
    <property type="evidence" value="ECO:0007669"/>
    <property type="project" value="UniProtKB-KW"/>
</dbReference>
<proteinExistence type="predicted"/>